<name>A0AC35FFH6_9BILA</name>
<organism evidence="1 2">
    <name type="scientific">Panagrolaimus sp. PS1159</name>
    <dbReference type="NCBI Taxonomy" id="55785"/>
    <lineage>
        <taxon>Eukaryota</taxon>
        <taxon>Metazoa</taxon>
        <taxon>Ecdysozoa</taxon>
        <taxon>Nematoda</taxon>
        <taxon>Chromadorea</taxon>
        <taxon>Rhabditida</taxon>
        <taxon>Tylenchina</taxon>
        <taxon>Panagrolaimomorpha</taxon>
        <taxon>Panagrolaimoidea</taxon>
        <taxon>Panagrolaimidae</taxon>
        <taxon>Panagrolaimus</taxon>
    </lineage>
</organism>
<evidence type="ECO:0000313" key="1">
    <source>
        <dbReference type="Proteomes" id="UP000887580"/>
    </source>
</evidence>
<reference evidence="2" key="1">
    <citation type="submission" date="2022-11" db="UniProtKB">
        <authorList>
            <consortium name="WormBaseParasite"/>
        </authorList>
    </citation>
    <scope>IDENTIFICATION</scope>
</reference>
<dbReference type="WBParaSite" id="PS1159_v2.g16907.t1">
    <property type="protein sequence ID" value="PS1159_v2.g16907.t1"/>
    <property type="gene ID" value="PS1159_v2.g16907"/>
</dbReference>
<dbReference type="Proteomes" id="UP000887580">
    <property type="component" value="Unplaced"/>
</dbReference>
<protein>
    <submittedName>
        <fullName evidence="2">LEM domain-containing protein</fullName>
    </submittedName>
</protein>
<sequence length="186" mass="21446">MSNIYDELSNEELREELKRGGFNVGPITAGTRKVYIRKLMNLSSSGNSDINTSRNHGRLVDLADESELTHDKTGEDYFEDVGDHEATPDSEETGNNDHVTTEYDHESDQSDYMESSRILTPEETKMRFISPMAHRRKMVKNSQSRMQWVVMFGLGLLTVYAFFYFISQNMYMDKKNMAVKTDDTEL</sequence>
<accession>A0AC35FFH6</accession>
<evidence type="ECO:0000313" key="2">
    <source>
        <dbReference type="WBParaSite" id="PS1159_v2.g16907.t1"/>
    </source>
</evidence>
<proteinExistence type="predicted"/>